<dbReference type="NCBIfam" id="TIGR02258">
    <property type="entry name" value="2_5_ligase"/>
    <property type="match status" value="1"/>
</dbReference>
<dbReference type="Pfam" id="PF13563">
    <property type="entry name" value="2_5_RNA_ligase2"/>
    <property type="match status" value="1"/>
</dbReference>
<name>A0A543K6I8_9MICO</name>
<feature type="active site" description="Proton donor" evidence="2">
    <location>
        <position position="43"/>
    </location>
</feature>
<evidence type="ECO:0000256" key="2">
    <source>
        <dbReference type="HAMAP-Rule" id="MF_01940"/>
    </source>
</evidence>
<keyword evidence="1 2" id="KW-0378">Hydrolase</keyword>
<comment type="similarity">
    <text evidence="2">Belongs to the 2H phosphoesterase superfamily. ThpR family.</text>
</comment>
<dbReference type="InterPro" id="IPR004175">
    <property type="entry name" value="RNA_CPDase"/>
</dbReference>
<dbReference type="EMBL" id="VFPU01000003">
    <property type="protein sequence ID" value="TQM90699.1"/>
    <property type="molecule type" value="Genomic_DNA"/>
</dbReference>
<proteinExistence type="inferred from homology"/>
<dbReference type="PANTHER" id="PTHR35561:SF1">
    <property type="entry name" value="RNA 2',3'-CYCLIC PHOSPHODIESTERASE"/>
    <property type="match status" value="1"/>
</dbReference>
<keyword evidence="3" id="KW-0436">Ligase</keyword>
<comment type="catalytic activity">
    <reaction evidence="2">
        <text>a 3'-end 2',3'-cyclophospho-ribonucleotide-RNA + H2O = a 3'-end 2'-phospho-ribonucleotide-RNA + H(+)</text>
        <dbReference type="Rhea" id="RHEA:11828"/>
        <dbReference type="Rhea" id="RHEA-COMP:10464"/>
        <dbReference type="Rhea" id="RHEA-COMP:17353"/>
        <dbReference type="ChEBI" id="CHEBI:15377"/>
        <dbReference type="ChEBI" id="CHEBI:15378"/>
        <dbReference type="ChEBI" id="CHEBI:83064"/>
        <dbReference type="ChEBI" id="CHEBI:173113"/>
        <dbReference type="EC" id="3.1.4.58"/>
    </reaction>
</comment>
<evidence type="ECO:0000256" key="1">
    <source>
        <dbReference type="ARBA" id="ARBA00022801"/>
    </source>
</evidence>
<feature type="active site" description="Proton acceptor" evidence="2">
    <location>
        <position position="131"/>
    </location>
</feature>
<dbReference type="Gene3D" id="3.90.1140.10">
    <property type="entry name" value="Cyclic phosphodiesterase"/>
    <property type="match status" value="1"/>
</dbReference>
<sequence>MRAFVAVELPEDVVTAVEDFLEPRREGVASRREWRWTRREHLHLTLAFLPDLEEWREEELVEEGQRYAARHRPLDLRLAGAGAFPSPGSARVLWAGVDEGEPGTLATWAAGLRAVASHAGVRVDGTRFTPHVTLARAVGRPHPAGHLLQALDTLHTPSWRVDDLALVASHLGQGPRGTPRYEVRHRWTVGAAGTPA</sequence>
<accession>A0A543K6I8</accession>
<dbReference type="SUPFAM" id="SSF55144">
    <property type="entry name" value="LigT-like"/>
    <property type="match status" value="1"/>
</dbReference>
<comment type="caution">
    <text evidence="3">The sequence shown here is derived from an EMBL/GenBank/DDBJ whole genome shotgun (WGS) entry which is preliminary data.</text>
</comment>
<feature type="short sequence motif" description="HXTX 2" evidence="2">
    <location>
        <begin position="131"/>
        <end position="134"/>
    </location>
</feature>
<evidence type="ECO:0000313" key="3">
    <source>
        <dbReference type="EMBL" id="TQM90699.1"/>
    </source>
</evidence>
<dbReference type="HAMAP" id="MF_01940">
    <property type="entry name" value="RNA_CPDase"/>
    <property type="match status" value="1"/>
</dbReference>
<feature type="short sequence motif" description="HXTX 1" evidence="2">
    <location>
        <begin position="43"/>
        <end position="46"/>
    </location>
</feature>
<dbReference type="AlphaFoldDB" id="A0A543K6I8"/>
<protein>
    <recommendedName>
        <fullName evidence="2">RNA 2',3'-cyclic phosphodiesterase</fullName>
        <shortName evidence="2">RNA 2',3'-CPDase</shortName>
        <ecNumber evidence="2">3.1.4.58</ecNumber>
    </recommendedName>
</protein>
<dbReference type="EC" id="3.1.4.58" evidence="2"/>
<dbReference type="Proteomes" id="UP000315133">
    <property type="component" value="Unassembled WGS sequence"/>
</dbReference>
<comment type="function">
    <text evidence="2">Hydrolyzes RNA 2',3'-cyclic phosphodiester to an RNA 2'-phosphomonoester.</text>
</comment>
<gene>
    <name evidence="3" type="ORF">FB476_3081</name>
</gene>
<dbReference type="InterPro" id="IPR009097">
    <property type="entry name" value="Cyclic_Pdiesterase"/>
</dbReference>
<dbReference type="GO" id="GO:0004113">
    <property type="term" value="F:2',3'-cyclic-nucleotide 3'-phosphodiesterase activity"/>
    <property type="evidence" value="ECO:0007669"/>
    <property type="project" value="InterPro"/>
</dbReference>
<organism evidence="3 4">
    <name type="scientific">Ornithinimicrobium humiphilum</name>
    <dbReference type="NCBI Taxonomy" id="125288"/>
    <lineage>
        <taxon>Bacteria</taxon>
        <taxon>Bacillati</taxon>
        <taxon>Actinomycetota</taxon>
        <taxon>Actinomycetes</taxon>
        <taxon>Micrococcales</taxon>
        <taxon>Ornithinimicrobiaceae</taxon>
        <taxon>Ornithinimicrobium</taxon>
    </lineage>
</organism>
<dbReference type="RefSeq" id="WP_141821010.1">
    <property type="nucleotide sequence ID" value="NZ_BAAAIL010000005.1"/>
</dbReference>
<dbReference type="PANTHER" id="PTHR35561">
    <property type="entry name" value="RNA 2',3'-CYCLIC PHOSPHODIESTERASE"/>
    <property type="match status" value="1"/>
</dbReference>
<reference evidence="3 4" key="1">
    <citation type="submission" date="2019-06" db="EMBL/GenBank/DDBJ databases">
        <title>Sequencing the genomes of 1000 actinobacteria strains.</title>
        <authorList>
            <person name="Klenk H.-P."/>
        </authorList>
    </citation>
    <scope>NUCLEOTIDE SEQUENCE [LARGE SCALE GENOMIC DNA]</scope>
    <source>
        <strain evidence="3 4">DSM 12362</strain>
    </source>
</reference>
<dbReference type="GO" id="GO:0016874">
    <property type="term" value="F:ligase activity"/>
    <property type="evidence" value="ECO:0007669"/>
    <property type="project" value="UniProtKB-KW"/>
</dbReference>
<keyword evidence="4" id="KW-1185">Reference proteome</keyword>
<dbReference type="GO" id="GO:0008664">
    <property type="term" value="F:RNA 2',3'-cyclic 3'-phosphodiesterase activity"/>
    <property type="evidence" value="ECO:0007669"/>
    <property type="project" value="UniProtKB-EC"/>
</dbReference>
<evidence type="ECO:0000313" key="4">
    <source>
        <dbReference type="Proteomes" id="UP000315133"/>
    </source>
</evidence>
<dbReference type="OrthoDB" id="9787070at2"/>